<protein>
    <submittedName>
        <fullName evidence="2">Uncharacterized protein</fullName>
    </submittedName>
</protein>
<accession>A0ABR2EHB4</accession>
<name>A0ABR2EHB4_9ROSI</name>
<dbReference type="EMBL" id="JBBPBM010000013">
    <property type="protein sequence ID" value="KAK8561388.1"/>
    <property type="molecule type" value="Genomic_DNA"/>
</dbReference>
<dbReference type="Proteomes" id="UP001472677">
    <property type="component" value="Unassembled WGS sequence"/>
</dbReference>
<feature type="region of interest" description="Disordered" evidence="1">
    <location>
        <begin position="84"/>
        <end position="108"/>
    </location>
</feature>
<evidence type="ECO:0000313" key="3">
    <source>
        <dbReference type="Proteomes" id="UP001472677"/>
    </source>
</evidence>
<proteinExistence type="predicted"/>
<reference evidence="2 3" key="1">
    <citation type="journal article" date="2024" name="G3 (Bethesda)">
        <title>Genome assembly of Hibiscus sabdariffa L. provides insights into metabolisms of medicinal natural products.</title>
        <authorList>
            <person name="Kim T."/>
        </authorList>
    </citation>
    <scope>NUCLEOTIDE SEQUENCE [LARGE SCALE GENOMIC DNA]</scope>
    <source>
        <strain evidence="2">TK-2024</strain>
        <tissue evidence="2">Old leaves</tissue>
    </source>
</reference>
<sequence length="108" mass="11948">MCKVFFGSGWFFSLTVGSVKPNVKAIVDTGGIICDILLWLDLFKEFWYFLFKLMGRYPVSNLSLLPKYTLVCIRCAFDKGGPSTPGNHGEAAGPVEADDLVEDHPQAE</sequence>
<evidence type="ECO:0000313" key="2">
    <source>
        <dbReference type="EMBL" id="KAK8561388.1"/>
    </source>
</evidence>
<comment type="caution">
    <text evidence="2">The sequence shown here is derived from an EMBL/GenBank/DDBJ whole genome shotgun (WGS) entry which is preliminary data.</text>
</comment>
<evidence type="ECO:0000256" key="1">
    <source>
        <dbReference type="SAM" id="MobiDB-lite"/>
    </source>
</evidence>
<gene>
    <name evidence="2" type="ORF">V6N12_048460</name>
</gene>
<organism evidence="2 3">
    <name type="scientific">Hibiscus sabdariffa</name>
    <name type="common">roselle</name>
    <dbReference type="NCBI Taxonomy" id="183260"/>
    <lineage>
        <taxon>Eukaryota</taxon>
        <taxon>Viridiplantae</taxon>
        <taxon>Streptophyta</taxon>
        <taxon>Embryophyta</taxon>
        <taxon>Tracheophyta</taxon>
        <taxon>Spermatophyta</taxon>
        <taxon>Magnoliopsida</taxon>
        <taxon>eudicotyledons</taxon>
        <taxon>Gunneridae</taxon>
        <taxon>Pentapetalae</taxon>
        <taxon>rosids</taxon>
        <taxon>malvids</taxon>
        <taxon>Malvales</taxon>
        <taxon>Malvaceae</taxon>
        <taxon>Malvoideae</taxon>
        <taxon>Hibiscus</taxon>
    </lineage>
</organism>
<keyword evidence="3" id="KW-1185">Reference proteome</keyword>